<reference evidence="1" key="1">
    <citation type="submission" date="2018-05" db="EMBL/GenBank/DDBJ databases">
        <title>Draft genome of Mucuna pruriens seed.</title>
        <authorList>
            <person name="Nnadi N.E."/>
            <person name="Vos R."/>
            <person name="Hasami M.H."/>
            <person name="Devisetty U.K."/>
            <person name="Aguiy J.C."/>
        </authorList>
    </citation>
    <scope>NUCLEOTIDE SEQUENCE [LARGE SCALE GENOMIC DNA]</scope>
    <source>
        <strain evidence="1">JCA_2017</strain>
    </source>
</reference>
<dbReference type="Proteomes" id="UP000257109">
    <property type="component" value="Unassembled WGS sequence"/>
</dbReference>
<gene>
    <name evidence="1" type="ORF">CR513_06367</name>
</gene>
<keyword evidence="2" id="KW-1185">Reference proteome</keyword>
<sequence>MHIHSPTPQQSRVKLLNVVGCEDENPLTPAAGPQAISKIQQARQRDRVPTLLAAAAAAAASAHLRIIVTPGSRNRSVVVVVIVVGPVGEVDGAINILDDYDGFGAGFHEKLPEFGVVVDLGQLQIVNIIAEVIGHSSNHAGFTSPGRAIEKVTPFPGPSSFMVKRLSVGEVLKIVHDLLLLVGVHGQCVKGAGMLEGDRFPRVAPGIQGPPSRVRVQETVLILPPNVAGFLHNVIQYEGFVPLLDSEREPTLLVGEWAPRESLCLPLRHHVLPQHAHAVEAVHDAVIVRESEGEPARVHGACQAQPVPSNGHRRAQVQLDRVVQLVRVHAVDLRYVEEAVRGEAVEDPVEELGGSVPELWGEYYLKDGLAEGKHSQK</sequence>
<dbReference type="EMBL" id="QJKJ01001082">
    <property type="protein sequence ID" value="RDY09270.1"/>
    <property type="molecule type" value="Genomic_DNA"/>
</dbReference>
<proteinExistence type="predicted"/>
<accession>A0A371I2K5</accession>
<dbReference type="AlphaFoldDB" id="A0A371I2K5"/>
<feature type="non-terminal residue" evidence="1">
    <location>
        <position position="1"/>
    </location>
</feature>
<name>A0A371I2K5_MUCPR</name>
<comment type="caution">
    <text evidence="1">The sequence shown here is derived from an EMBL/GenBank/DDBJ whole genome shotgun (WGS) entry which is preliminary data.</text>
</comment>
<evidence type="ECO:0000313" key="1">
    <source>
        <dbReference type="EMBL" id="RDY09270.1"/>
    </source>
</evidence>
<protein>
    <submittedName>
        <fullName evidence="1">Uncharacterized protein</fullName>
    </submittedName>
</protein>
<evidence type="ECO:0000313" key="2">
    <source>
        <dbReference type="Proteomes" id="UP000257109"/>
    </source>
</evidence>
<organism evidence="1 2">
    <name type="scientific">Mucuna pruriens</name>
    <name type="common">Velvet bean</name>
    <name type="synonym">Dolichos pruriens</name>
    <dbReference type="NCBI Taxonomy" id="157652"/>
    <lineage>
        <taxon>Eukaryota</taxon>
        <taxon>Viridiplantae</taxon>
        <taxon>Streptophyta</taxon>
        <taxon>Embryophyta</taxon>
        <taxon>Tracheophyta</taxon>
        <taxon>Spermatophyta</taxon>
        <taxon>Magnoliopsida</taxon>
        <taxon>eudicotyledons</taxon>
        <taxon>Gunneridae</taxon>
        <taxon>Pentapetalae</taxon>
        <taxon>rosids</taxon>
        <taxon>fabids</taxon>
        <taxon>Fabales</taxon>
        <taxon>Fabaceae</taxon>
        <taxon>Papilionoideae</taxon>
        <taxon>50 kb inversion clade</taxon>
        <taxon>NPAAA clade</taxon>
        <taxon>indigoferoid/millettioid clade</taxon>
        <taxon>Phaseoleae</taxon>
        <taxon>Mucuna</taxon>
    </lineage>
</organism>